<dbReference type="SUPFAM" id="SSF53850">
    <property type="entry name" value="Periplasmic binding protein-like II"/>
    <property type="match status" value="1"/>
</dbReference>
<keyword evidence="7" id="KW-1185">Reference proteome</keyword>
<reference evidence="6 7" key="1">
    <citation type="journal article" date="2012" name="J. Bacteriol.">
        <title>Draft Genome Sequence of Agrobacterium albertimagni Strain AOL15.</title>
        <authorList>
            <person name="Trimble W.L."/>
            <person name="Phung le T."/>
            <person name="Meyer F."/>
            <person name="Gilbert J.A."/>
            <person name="Silver S."/>
        </authorList>
    </citation>
    <scope>NUCLEOTIDE SEQUENCE [LARGE SCALE GENOMIC DNA]</scope>
    <source>
        <strain evidence="6 7">AOL15</strain>
    </source>
</reference>
<keyword evidence="4" id="KW-0732">Signal</keyword>
<dbReference type="GO" id="GO:0030975">
    <property type="term" value="F:thiamine binding"/>
    <property type="evidence" value="ECO:0007669"/>
    <property type="project" value="InterPro"/>
</dbReference>
<dbReference type="EMBL" id="ALJF01000002">
    <property type="protein sequence ID" value="EKF61228.1"/>
    <property type="molecule type" value="Genomic_DNA"/>
</dbReference>
<dbReference type="GO" id="GO:0030976">
    <property type="term" value="F:thiamine pyrophosphate binding"/>
    <property type="evidence" value="ECO:0007669"/>
    <property type="project" value="TreeGrafter"/>
</dbReference>
<keyword evidence="5" id="KW-0574">Periplasm</keyword>
<dbReference type="Gene3D" id="3.40.190.10">
    <property type="entry name" value="Periplasmic binding protein-like II"/>
    <property type="match status" value="2"/>
</dbReference>
<evidence type="ECO:0000256" key="1">
    <source>
        <dbReference type="ARBA" id="ARBA00004418"/>
    </source>
</evidence>
<organism evidence="6 7">
    <name type="scientific">Agrobacterium albertimagni AOL15</name>
    <dbReference type="NCBI Taxonomy" id="1156935"/>
    <lineage>
        <taxon>Bacteria</taxon>
        <taxon>Pseudomonadati</taxon>
        <taxon>Pseudomonadota</taxon>
        <taxon>Alphaproteobacteria</taxon>
        <taxon>Hyphomicrobiales</taxon>
        <taxon>Rhizobiaceae</taxon>
        <taxon>Rhizobium/Agrobacterium group</taxon>
        <taxon>Agrobacterium</taxon>
    </lineage>
</organism>
<name>K2PJY9_9HYPH</name>
<comment type="similarity">
    <text evidence="2">Belongs to the bacterial solute-binding protein 1 family.</text>
</comment>
<comment type="caution">
    <text evidence="6">The sequence shown here is derived from an EMBL/GenBank/DDBJ whole genome shotgun (WGS) entry which is preliminary data.</text>
</comment>
<dbReference type="STRING" id="1156935.QWE_01625"/>
<dbReference type="NCBIfam" id="TIGR01276">
    <property type="entry name" value="thiB"/>
    <property type="match status" value="1"/>
</dbReference>
<dbReference type="Proteomes" id="UP000007123">
    <property type="component" value="Unassembled WGS sequence"/>
</dbReference>
<evidence type="ECO:0000256" key="5">
    <source>
        <dbReference type="ARBA" id="ARBA00022764"/>
    </source>
</evidence>
<protein>
    <submittedName>
        <fullName evidence="6">Thiamine transporter substrate binding subunit</fullName>
    </submittedName>
</protein>
<dbReference type="AlphaFoldDB" id="K2PJY9"/>
<dbReference type="CDD" id="cd13545">
    <property type="entry name" value="PBP2_TbpA"/>
    <property type="match status" value="1"/>
</dbReference>
<comment type="subcellular location">
    <subcellularLocation>
        <location evidence="1">Periplasm</location>
    </subcellularLocation>
</comment>
<gene>
    <name evidence="6" type="primary">tbpA</name>
    <name evidence="6" type="ORF">QWE_01625</name>
</gene>
<evidence type="ECO:0000256" key="2">
    <source>
        <dbReference type="ARBA" id="ARBA00008520"/>
    </source>
</evidence>
<evidence type="ECO:0000256" key="3">
    <source>
        <dbReference type="ARBA" id="ARBA00022448"/>
    </source>
</evidence>
<dbReference type="InterPro" id="IPR005948">
    <property type="entry name" value="ThiB-like"/>
</dbReference>
<dbReference type="PATRIC" id="fig|1156935.5.peg.327"/>
<dbReference type="PANTHER" id="PTHR30006:SF3">
    <property type="entry name" value="THIAMINE-BINDING PERIPLASMIC PROTEIN"/>
    <property type="match status" value="1"/>
</dbReference>
<dbReference type="PANTHER" id="PTHR30006">
    <property type="entry name" value="THIAMINE-BINDING PERIPLASMIC PROTEIN-RELATED"/>
    <property type="match status" value="1"/>
</dbReference>
<dbReference type="GO" id="GO:0030288">
    <property type="term" value="C:outer membrane-bounded periplasmic space"/>
    <property type="evidence" value="ECO:0007669"/>
    <property type="project" value="InterPro"/>
</dbReference>
<dbReference type="InterPro" id="IPR005967">
    <property type="entry name" value="ThiB"/>
</dbReference>
<keyword evidence="3" id="KW-0813">Transport</keyword>
<dbReference type="Pfam" id="PF13343">
    <property type="entry name" value="SBP_bac_6"/>
    <property type="match status" value="1"/>
</dbReference>
<accession>K2PJY9</accession>
<evidence type="ECO:0000256" key="4">
    <source>
        <dbReference type="ARBA" id="ARBA00022729"/>
    </source>
</evidence>
<proteinExistence type="inferred from homology"/>
<dbReference type="NCBIfam" id="TIGR01254">
    <property type="entry name" value="sfuA"/>
    <property type="match status" value="1"/>
</dbReference>
<sequence>MMMKEEGAMRPKTVSLFIGGVTAAMIGFVSPTFAADKTLTVYTYESFVSEWGPGPKVKEAFEQTCDCTVNFVGVADGVALLTRLKLEGETSKADVVLGLDTNLVEEAKQTGLFEAHSVDASAVQVPGGFSDDVFLPYDYGHFAVIYDTEVITTPPTSLKDLVEGDPAQKIVIQDPRTSTPGLGLLLWVRSVYGDQAPEAWAKLKDRVLTVTPGWSEAYGLFTKGEAPMVLSYTTSPAYHMVAEETDRYQAAEFSEGHYIQIEVAGLLKNAPEKELARQFLAFMLEPGFQNTIPTNNWMMPVAATSEPLPEAFGKLVQPKTTFLMDPAEVAANRQAWIDEWLKAMTLN</sequence>
<dbReference type="eggNOG" id="COG4143">
    <property type="taxonomic scope" value="Bacteria"/>
</dbReference>
<evidence type="ECO:0000313" key="6">
    <source>
        <dbReference type="EMBL" id="EKF61228.1"/>
    </source>
</evidence>
<evidence type="ECO:0000313" key="7">
    <source>
        <dbReference type="Proteomes" id="UP000007123"/>
    </source>
</evidence>
<dbReference type="GO" id="GO:0015888">
    <property type="term" value="P:thiamine transport"/>
    <property type="evidence" value="ECO:0007669"/>
    <property type="project" value="InterPro"/>
</dbReference>